<comment type="caution">
    <text evidence="2">The sequence shown here is derived from an EMBL/GenBank/DDBJ whole genome shotgun (WGS) entry which is preliminary data.</text>
</comment>
<protein>
    <submittedName>
        <fullName evidence="2">Uncharacterized protein</fullName>
    </submittedName>
</protein>
<sequence length="70" mass="7824">MHLAIPPSPKQRNTKSFQRVEYSGKSTQKTKNQNIALQSELSGTSPIWSLKPLSFLKSVASKHNSRKQAT</sequence>
<dbReference type="AlphaFoldDB" id="A0A9W9W7T9"/>
<evidence type="ECO:0000256" key="1">
    <source>
        <dbReference type="SAM" id="MobiDB-lite"/>
    </source>
</evidence>
<accession>A0A9W9W7T9</accession>
<proteinExistence type="predicted"/>
<feature type="region of interest" description="Disordered" evidence="1">
    <location>
        <begin position="1"/>
        <end position="31"/>
    </location>
</feature>
<gene>
    <name evidence="2" type="ORF">N7509_001756</name>
</gene>
<organism evidence="2 3">
    <name type="scientific">Penicillium cosmopolitanum</name>
    <dbReference type="NCBI Taxonomy" id="1131564"/>
    <lineage>
        <taxon>Eukaryota</taxon>
        <taxon>Fungi</taxon>
        <taxon>Dikarya</taxon>
        <taxon>Ascomycota</taxon>
        <taxon>Pezizomycotina</taxon>
        <taxon>Eurotiomycetes</taxon>
        <taxon>Eurotiomycetidae</taxon>
        <taxon>Eurotiales</taxon>
        <taxon>Aspergillaceae</taxon>
        <taxon>Penicillium</taxon>
    </lineage>
</organism>
<evidence type="ECO:0000313" key="3">
    <source>
        <dbReference type="Proteomes" id="UP001147747"/>
    </source>
</evidence>
<reference evidence="2" key="1">
    <citation type="submission" date="2022-12" db="EMBL/GenBank/DDBJ databases">
        <authorList>
            <person name="Petersen C."/>
        </authorList>
    </citation>
    <scope>NUCLEOTIDE SEQUENCE</scope>
    <source>
        <strain evidence="2">IBT 29677</strain>
    </source>
</reference>
<name>A0A9W9W7T9_9EURO</name>
<dbReference type="RefSeq" id="XP_056492188.1">
    <property type="nucleotide sequence ID" value="XM_056626393.1"/>
</dbReference>
<reference evidence="2" key="2">
    <citation type="journal article" date="2023" name="IMA Fungus">
        <title>Comparative genomic study of the Penicillium genus elucidates a diverse pangenome and 15 lateral gene transfer events.</title>
        <authorList>
            <person name="Petersen C."/>
            <person name="Sorensen T."/>
            <person name="Nielsen M.R."/>
            <person name="Sondergaard T.E."/>
            <person name="Sorensen J.L."/>
            <person name="Fitzpatrick D.A."/>
            <person name="Frisvad J.C."/>
            <person name="Nielsen K.L."/>
        </authorList>
    </citation>
    <scope>NUCLEOTIDE SEQUENCE</scope>
    <source>
        <strain evidence="2">IBT 29677</strain>
    </source>
</reference>
<evidence type="ECO:0000313" key="2">
    <source>
        <dbReference type="EMBL" id="KAJ5407873.1"/>
    </source>
</evidence>
<dbReference type="Proteomes" id="UP001147747">
    <property type="component" value="Unassembled WGS sequence"/>
</dbReference>
<keyword evidence="3" id="KW-1185">Reference proteome</keyword>
<dbReference type="EMBL" id="JAPZBU010000004">
    <property type="protein sequence ID" value="KAJ5407873.1"/>
    <property type="molecule type" value="Genomic_DNA"/>
</dbReference>
<dbReference type="GeneID" id="81365373"/>